<gene>
    <name evidence="2" type="ORF">BD289DRAFT_261316</name>
</gene>
<reference evidence="2 3" key="1">
    <citation type="journal article" date="2018" name="Mycol. Prog.">
        <title>Coniella lustricola, a new species from submerged detritus.</title>
        <authorList>
            <person name="Raudabaugh D.B."/>
            <person name="Iturriaga T."/>
            <person name="Carver A."/>
            <person name="Mondo S."/>
            <person name="Pangilinan J."/>
            <person name="Lipzen A."/>
            <person name="He G."/>
            <person name="Amirebrahimi M."/>
            <person name="Grigoriev I.V."/>
            <person name="Miller A.N."/>
        </authorList>
    </citation>
    <scope>NUCLEOTIDE SEQUENCE [LARGE SCALE GENOMIC DNA]</scope>
    <source>
        <strain evidence="2 3">B22-T-1</strain>
    </source>
</reference>
<dbReference type="InParanoid" id="A0A2T3A7R6"/>
<evidence type="ECO:0008006" key="4">
    <source>
        <dbReference type="Google" id="ProtNLM"/>
    </source>
</evidence>
<sequence>MPLSLALPCSLLNLSIWLHWNGALLAATSATMNQLVHNTAHLQLADRDGRVPPFTSLNNQENCPSVRRYWNPISLATRIKSLRSCAARRVVLLSRRLWLPWWMCPWHSFKKRANCLI</sequence>
<dbReference type="AlphaFoldDB" id="A0A2T3A7R6"/>
<dbReference type="EMBL" id="KZ678443">
    <property type="protein sequence ID" value="PSR84435.1"/>
    <property type="molecule type" value="Genomic_DNA"/>
</dbReference>
<evidence type="ECO:0000313" key="2">
    <source>
        <dbReference type="EMBL" id="PSR84435.1"/>
    </source>
</evidence>
<feature type="chain" id="PRO_5015548139" description="Secreted protein" evidence="1">
    <location>
        <begin position="27"/>
        <end position="117"/>
    </location>
</feature>
<protein>
    <recommendedName>
        <fullName evidence="4">Secreted protein</fullName>
    </recommendedName>
</protein>
<keyword evidence="1" id="KW-0732">Signal</keyword>
<feature type="signal peptide" evidence="1">
    <location>
        <begin position="1"/>
        <end position="26"/>
    </location>
</feature>
<proteinExistence type="predicted"/>
<name>A0A2T3A7R6_9PEZI</name>
<keyword evidence="3" id="KW-1185">Reference proteome</keyword>
<dbReference type="Proteomes" id="UP000241462">
    <property type="component" value="Unassembled WGS sequence"/>
</dbReference>
<organism evidence="2 3">
    <name type="scientific">Coniella lustricola</name>
    <dbReference type="NCBI Taxonomy" id="2025994"/>
    <lineage>
        <taxon>Eukaryota</taxon>
        <taxon>Fungi</taxon>
        <taxon>Dikarya</taxon>
        <taxon>Ascomycota</taxon>
        <taxon>Pezizomycotina</taxon>
        <taxon>Sordariomycetes</taxon>
        <taxon>Sordariomycetidae</taxon>
        <taxon>Diaporthales</taxon>
        <taxon>Schizoparmaceae</taxon>
        <taxon>Coniella</taxon>
    </lineage>
</organism>
<evidence type="ECO:0000313" key="3">
    <source>
        <dbReference type="Proteomes" id="UP000241462"/>
    </source>
</evidence>
<evidence type="ECO:0000256" key="1">
    <source>
        <dbReference type="SAM" id="SignalP"/>
    </source>
</evidence>
<accession>A0A2T3A7R6</accession>